<evidence type="ECO:0000313" key="1">
    <source>
        <dbReference type="EMBL" id="GAA3281063.1"/>
    </source>
</evidence>
<name>A0ABP6RAK9_9MICC</name>
<dbReference type="RefSeq" id="WP_344718053.1">
    <property type="nucleotide sequence ID" value="NZ_BAAAYG010000003.1"/>
</dbReference>
<protein>
    <recommendedName>
        <fullName evidence="3">DUF559 domain-containing protein</fullName>
    </recommendedName>
</protein>
<gene>
    <name evidence="1" type="ORF">GCM10020260_06080</name>
</gene>
<dbReference type="EMBL" id="BAAAYG010000003">
    <property type="protein sequence ID" value="GAA3281063.1"/>
    <property type="molecule type" value="Genomic_DNA"/>
</dbReference>
<organism evidence="1 2">
    <name type="scientific">Nesterenkonia halobia</name>
    <dbReference type="NCBI Taxonomy" id="37922"/>
    <lineage>
        <taxon>Bacteria</taxon>
        <taxon>Bacillati</taxon>
        <taxon>Actinomycetota</taxon>
        <taxon>Actinomycetes</taxon>
        <taxon>Micrococcales</taxon>
        <taxon>Micrococcaceae</taxon>
        <taxon>Nesterenkonia</taxon>
    </lineage>
</organism>
<accession>A0ABP6RAK9</accession>
<proteinExistence type="predicted"/>
<reference evidence="2" key="1">
    <citation type="journal article" date="2019" name="Int. J. Syst. Evol. Microbiol.">
        <title>The Global Catalogue of Microorganisms (GCM) 10K type strain sequencing project: providing services to taxonomists for standard genome sequencing and annotation.</title>
        <authorList>
            <consortium name="The Broad Institute Genomics Platform"/>
            <consortium name="The Broad Institute Genome Sequencing Center for Infectious Disease"/>
            <person name="Wu L."/>
            <person name="Ma J."/>
        </authorList>
    </citation>
    <scope>NUCLEOTIDE SEQUENCE [LARGE SCALE GENOMIC DNA]</scope>
    <source>
        <strain evidence="2">JCM 11483</strain>
    </source>
</reference>
<dbReference type="Gene3D" id="3.40.960.10">
    <property type="entry name" value="VSR Endonuclease"/>
    <property type="match status" value="1"/>
</dbReference>
<sequence length="309" mass="33703">MHALPQELAGRAFTAAAAAEHGVSRDRLTRSDVVALGSGVHAPRAFAERLDDVALLRAKAAALIVEQPGAWISHASAARLHGLWLPRALRDDPRLHLSRPAGPDTWTRRRGVSGHRVQVSDGDVVRVGGVPMSSPARAWLDVAGRCSEHQLIIMGDQLIRTPYLRYEGRSIPYATLPGLRGMLDDARGVPGRRRCLAALERMRVGADSVQETRLRLALVDAGLPEPALQVPAVPGDPFSPRADLGYPELKIAIQYEGETHFTPEQHRADQRRDNVFYGEGWTVLRVNVEDHRDGFAAIVAQVAALLAAR</sequence>
<dbReference type="SUPFAM" id="SSF52980">
    <property type="entry name" value="Restriction endonuclease-like"/>
    <property type="match status" value="1"/>
</dbReference>
<comment type="caution">
    <text evidence="1">The sequence shown here is derived from an EMBL/GenBank/DDBJ whole genome shotgun (WGS) entry which is preliminary data.</text>
</comment>
<keyword evidence="2" id="KW-1185">Reference proteome</keyword>
<evidence type="ECO:0008006" key="3">
    <source>
        <dbReference type="Google" id="ProtNLM"/>
    </source>
</evidence>
<evidence type="ECO:0000313" key="2">
    <source>
        <dbReference type="Proteomes" id="UP001501736"/>
    </source>
</evidence>
<dbReference type="Proteomes" id="UP001501736">
    <property type="component" value="Unassembled WGS sequence"/>
</dbReference>
<dbReference type="InterPro" id="IPR011335">
    <property type="entry name" value="Restrct_endonuc-II-like"/>
</dbReference>